<keyword evidence="1" id="KW-0175">Coiled coil</keyword>
<dbReference type="GO" id="GO:0061630">
    <property type="term" value="F:ubiquitin protein ligase activity"/>
    <property type="evidence" value="ECO:0007669"/>
    <property type="project" value="TreeGrafter"/>
</dbReference>
<dbReference type="PANTHER" id="PTHR24007:SF7">
    <property type="entry name" value="BRCA1-ASSOCIATED PROTEIN"/>
    <property type="match status" value="1"/>
</dbReference>
<sequence length="277" mass="31250">MDSSNILTGKRFSSLEPEAYHVLFIIDVQHTGSIKHGQASLMNSTEQSTCPVCLALLLIVLIWQRHWIKRPVGSSQQSAIILSTPPASQDGQILLVRFVVIVSSLRNQFKPENLWICSKTDGKLVELNAPCSHVVHGCGSCECSKDPRINDAILNSKVEVIVNEYNELLSTQLENQKLYFESLLQEVKEETEREITEALEKAMSLKLQKVQAKLITENLLNNQEIWKAKLQETEEREEKADTKLQDLEEQLKDLMLQLEAEQAVEQLSIIEVSDGAV</sequence>
<dbReference type="GO" id="GO:0005737">
    <property type="term" value="C:cytoplasm"/>
    <property type="evidence" value="ECO:0007669"/>
    <property type="project" value="TreeGrafter"/>
</dbReference>
<proteinExistence type="predicted"/>
<evidence type="ECO:0000313" key="3">
    <source>
        <dbReference type="Proteomes" id="UP000035740"/>
    </source>
</evidence>
<dbReference type="EMBL" id="KQ090347">
    <property type="protein sequence ID" value="KMS96981.1"/>
    <property type="molecule type" value="Genomic_DNA"/>
</dbReference>
<name>A0A0J8B7K1_BETVV</name>
<dbReference type="AlphaFoldDB" id="A0A0J8B7K1"/>
<dbReference type="OrthoDB" id="273556at2759"/>
<dbReference type="PANTHER" id="PTHR24007">
    <property type="entry name" value="BRCA1-ASSOCIATED PROTEIN"/>
    <property type="match status" value="1"/>
</dbReference>
<dbReference type="GO" id="GO:0007265">
    <property type="term" value="P:Ras protein signal transduction"/>
    <property type="evidence" value="ECO:0007669"/>
    <property type="project" value="TreeGrafter"/>
</dbReference>
<organism evidence="2 3">
    <name type="scientific">Beta vulgaris subsp. vulgaris</name>
    <name type="common">Beet</name>
    <dbReference type="NCBI Taxonomy" id="3555"/>
    <lineage>
        <taxon>Eukaryota</taxon>
        <taxon>Viridiplantae</taxon>
        <taxon>Streptophyta</taxon>
        <taxon>Embryophyta</taxon>
        <taxon>Tracheophyta</taxon>
        <taxon>Spermatophyta</taxon>
        <taxon>Magnoliopsida</taxon>
        <taxon>eudicotyledons</taxon>
        <taxon>Gunneridae</taxon>
        <taxon>Pentapetalae</taxon>
        <taxon>Caryophyllales</taxon>
        <taxon>Chenopodiaceae</taxon>
        <taxon>Betoideae</taxon>
        <taxon>Beta</taxon>
    </lineage>
</organism>
<dbReference type="Gramene" id="KMS96981">
    <property type="protein sequence ID" value="KMS96981"/>
    <property type="gene ID" value="BVRB_7g179880"/>
</dbReference>
<accession>A0A0J8B7K1</accession>
<keyword evidence="3" id="KW-1185">Reference proteome</keyword>
<reference evidence="2 3" key="1">
    <citation type="journal article" date="2014" name="Nature">
        <title>The genome of the recently domesticated crop plant sugar beet (Beta vulgaris).</title>
        <authorList>
            <person name="Dohm J.C."/>
            <person name="Minoche A.E."/>
            <person name="Holtgrawe D."/>
            <person name="Capella-Gutierrez S."/>
            <person name="Zakrzewski F."/>
            <person name="Tafer H."/>
            <person name="Rupp O."/>
            <person name="Sorensen T.R."/>
            <person name="Stracke R."/>
            <person name="Reinhardt R."/>
            <person name="Goesmann A."/>
            <person name="Kraft T."/>
            <person name="Schulz B."/>
            <person name="Stadler P.F."/>
            <person name="Schmidt T."/>
            <person name="Gabaldon T."/>
            <person name="Lehrach H."/>
            <person name="Weisshaar B."/>
            <person name="Himmelbauer H."/>
        </authorList>
    </citation>
    <scope>NUCLEOTIDE SEQUENCE [LARGE SCALE GENOMIC DNA]</scope>
    <source>
        <tissue evidence="2">Taproot</tissue>
    </source>
</reference>
<evidence type="ECO:0000256" key="1">
    <source>
        <dbReference type="SAM" id="Coils"/>
    </source>
</evidence>
<feature type="coiled-coil region" evidence="1">
    <location>
        <begin position="181"/>
        <end position="264"/>
    </location>
</feature>
<gene>
    <name evidence="2" type="ORF">BVRB_7g179880</name>
</gene>
<evidence type="ECO:0000313" key="2">
    <source>
        <dbReference type="EMBL" id="KMS96981.1"/>
    </source>
</evidence>
<dbReference type="Proteomes" id="UP000035740">
    <property type="component" value="Unassembled WGS sequence"/>
</dbReference>
<protein>
    <submittedName>
        <fullName evidence="2">Uncharacterized protein</fullName>
    </submittedName>
</protein>
<dbReference type="GO" id="GO:0016567">
    <property type="term" value="P:protein ubiquitination"/>
    <property type="evidence" value="ECO:0007669"/>
    <property type="project" value="TreeGrafter"/>
</dbReference>